<dbReference type="AlphaFoldDB" id="A0A2W5UWY7"/>
<comment type="caution">
    <text evidence="1">The sequence shown here is derived from an EMBL/GenBank/DDBJ whole genome shotgun (WGS) entry which is preliminary data.</text>
</comment>
<dbReference type="Proteomes" id="UP000249393">
    <property type="component" value="Unassembled WGS sequence"/>
</dbReference>
<sequence length="378" mass="40015">MGSVLVVGSGVDAWMTAAALATATRGVTIAVAETAPPKPGRIAALPSLRGLHTRLGLSEEMVAKVCRASPTLGSRYGEAVAPYGETGAMLEGVPFHHYWLRAAEGAPLGAWSLAAQAAARGRFAPASRDPRSPLSTLDHGLTLDGAAYAELLKATALRAGVALLEAQARPEADLLVDATGTEARLIGDEPWIDWSAWLPTGLTMSAEENGLTPLFTPGAPLRAGRRERAMAGKVVAVGAAHGAIGAADGGELHLLHGAISRLVALFPTGPAAVAEYNRLSEAALERARDMAILRWGALDAPPEPLAWKIAQFESRGRVVMYDEEIWSESAWIHAFLARGVVPRRWDPLAERMPLDRARAVLERMRAVIAQTAEAMPHV</sequence>
<name>A0A2W5UWY7_9CAUL</name>
<dbReference type="InterPro" id="IPR006905">
    <property type="entry name" value="Flavin_halogenase"/>
</dbReference>
<gene>
    <name evidence="1" type="ORF">DI526_19495</name>
</gene>
<dbReference type="InterPro" id="IPR036188">
    <property type="entry name" value="FAD/NAD-bd_sf"/>
</dbReference>
<evidence type="ECO:0000313" key="1">
    <source>
        <dbReference type="EMBL" id="PZR31512.1"/>
    </source>
</evidence>
<evidence type="ECO:0000313" key="2">
    <source>
        <dbReference type="Proteomes" id="UP000249393"/>
    </source>
</evidence>
<organism evidence="1 2">
    <name type="scientific">Caulobacter segnis</name>
    <dbReference type="NCBI Taxonomy" id="88688"/>
    <lineage>
        <taxon>Bacteria</taxon>
        <taxon>Pseudomonadati</taxon>
        <taxon>Pseudomonadota</taxon>
        <taxon>Alphaproteobacteria</taxon>
        <taxon>Caulobacterales</taxon>
        <taxon>Caulobacteraceae</taxon>
        <taxon>Caulobacter</taxon>
    </lineage>
</organism>
<proteinExistence type="predicted"/>
<accession>A0A2W5UWY7</accession>
<dbReference type="SUPFAM" id="SSF51905">
    <property type="entry name" value="FAD/NAD(P)-binding domain"/>
    <property type="match status" value="1"/>
</dbReference>
<reference evidence="1 2" key="1">
    <citation type="submission" date="2017-08" db="EMBL/GenBank/DDBJ databases">
        <title>Infants hospitalized years apart are colonized by the same room-sourced microbial strains.</title>
        <authorList>
            <person name="Brooks B."/>
            <person name="Olm M.R."/>
            <person name="Firek B.A."/>
            <person name="Baker R."/>
            <person name="Thomas B.C."/>
            <person name="Morowitz M.J."/>
            <person name="Banfield J.F."/>
        </authorList>
    </citation>
    <scope>NUCLEOTIDE SEQUENCE [LARGE SCALE GENOMIC DNA]</scope>
    <source>
        <strain evidence="1">S2_003_000_R2_4</strain>
    </source>
</reference>
<dbReference type="Gene3D" id="3.50.50.60">
    <property type="entry name" value="FAD/NAD(P)-binding domain"/>
    <property type="match status" value="3"/>
</dbReference>
<dbReference type="GO" id="GO:0004497">
    <property type="term" value="F:monooxygenase activity"/>
    <property type="evidence" value="ECO:0007669"/>
    <property type="project" value="InterPro"/>
</dbReference>
<protein>
    <submittedName>
        <fullName evidence="1">Tryptophan 7-halogenase</fullName>
    </submittedName>
</protein>
<dbReference type="EMBL" id="QFQZ01000084">
    <property type="protein sequence ID" value="PZR31512.1"/>
    <property type="molecule type" value="Genomic_DNA"/>
</dbReference>
<dbReference type="Pfam" id="PF04820">
    <property type="entry name" value="Trp_halogenase"/>
    <property type="match status" value="2"/>
</dbReference>